<feature type="DNA-binding region" description="H-T-H motif" evidence="2">
    <location>
        <begin position="37"/>
        <end position="56"/>
    </location>
</feature>
<accession>D4H8B0</accession>
<dbReference type="InterPro" id="IPR009057">
    <property type="entry name" value="Homeodomain-like_sf"/>
</dbReference>
<feature type="domain" description="HTH tetR-type" evidence="3">
    <location>
        <begin position="14"/>
        <end position="74"/>
    </location>
</feature>
<dbReference type="OrthoDB" id="9809994at2"/>
<protein>
    <submittedName>
        <fullName evidence="4">Transcriptional regulator, TetR family</fullName>
    </submittedName>
</protein>
<dbReference type="Gene3D" id="1.10.357.10">
    <property type="entry name" value="Tetracycline Repressor, domain 2"/>
    <property type="match status" value="1"/>
</dbReference>
<dbReference type="Proteomes" id="UP000002012">
    <property type="component" value="Chromosome"/>
</dbReference>
<dbReference type="PANTHER" id="PTHR43479:SF11">
    <property type="entry name" value="ACREF_ENVCD OPERON REPRESSOR-RELATED"/>
    <property type="match status" value="1"/>
</dbReference>
<dbReference type="EMBL" id="CP001968">
    <property type="protein sequence ID" value="ADD68259.1"/>
    <property type="molecule type" value="Genomic_DNA"/>
</dbReference>
<dbReference type="FunCoup" id="D4H8B0">
    <property type="interactions" value="2"/>
</dbReference>
<dbReference type="GO" id="GO:0003677">
    <property type="term" value="F:DNA binding"/>
    <property type="evidence" value="ECO:0007669"/>
    <property type="project" value="UniProtKB-UniRule"/>
</dbReference>
<dbReference type="PaxDb" id="522772-Dacet_1489"/>
<proteinExistence type="predicted"/>
<dbReference type="PANTHER" id="PTHR43479">
    <property type="entry name" value="ACREF/ENVCD OPERON REPRESSOR-RELATED"/>
    <property type="match status" value="1"/>
</dbReference>
<dbReference type="AlphaFoldDB" id="D4H8B0"/>
<dbReference type="InterPro" id="IPR050624">
    <property type="entry name" value="HTH-type_Tx_Regulator"/>
</dbReference>
<dbReference type="PROSITE" id="PS50977">
    <property type="entry name" value="HTH_TETR_2"/>
    <property type="match status" value="1"/>
</dbReference>
<organism evidence="4 5">
    <name type="scientific">Denitrovibrio acetiphilus (strain DSM 12809 / NBRC 114555 / N2460)</name>
    <dbReference type="NCBI Taxonomy" id="522772"/>
    <lineage>
        <taxon>Bacteria</taxon>
        <taxon>Pseudomonadati</taxon>
        <taxon>Deferribacterota</taxon>
        <taxon>Deferribacteres</taxon>
        <taxon>Deferribacterales</taxon>
        <taxon>Geovibrionaceae</taxon>
        <taxon>Denitrovibrio</taxon>
    </lineage>
</organism>
<dbReference type="PRINTS" id="PR00455">
    <property type="entry name" value="HTHTETR"/>
</dbReference>
<dbReference type="RefSeq" id="WP_013010774.1">
    <property type="nucleotide sequence ID" value="NC_013943.1"/>
</dbReference>
<keyword evidence="5" id="KW-1185">Reference proteome</keyword>
<dbReference type="InterPro" id="IPR036271">
    <property type="entry name" value="Tet_transcr_reg_TetR-rel_C_sf"/>
</dbReference>
<gene>
    <name evidence="4" type="ordered locus">Dacet_1489</name>
</gene>
<keyword evidence="1 2" id="KW-0238">DNA-binding</keyword>
<sequence>MQTNRISRKEQDKIRHRNYILTAALELFSEKGYHSVSMQEVAAKAEFAIGTLYKFFKSKEELYKCLIMTKAHEYHDTLYEVLSEKKDVVSIISDYVSAKFRLFDANASALKLYIVGSSGTYYNIQTGFDHEIQSLYNKLLNHIAAVMESGISRNVINNTNPYFMALALEGITNTFLYNLLENLEQDYSETDISVITEMFLHGVLKK</sequence>
<evidence type="ECO:0000259" key="3">
    <source>
        <dbReference type="PROSITE" id="PS50977"/>
    </source>
</evidence>
<name>D4H8B0_DENA2</name>
<evidence type="ECO:0000256" key="1">
    <source>
        <dbReference type="ARBA" id="ARBA00023125"/>
    </source>
</evidence>
<dbReference type="SUPFAM" id="SSF48498">
    <property type="entry name" value="Tetracyclin repressor-like, C-terminal domain"/>
    <property type="match status" value="1"/>
</dbReference>
<dbReference type="InParanoid" id="D4H8B0"/>
<evidence type="ECO:0000256" key="2">
    <source>
        <dbReference type="PROSITE-ProRule" id="PRU00335"/>
    </source>
</evidence>
<dbReference type="STRING" id="522772.Dacet_1489"/>
<dbReference type="Pfam" id="PF00440">
    <property type="entry name" value="TetR_N"/>
    <property type="match status" value="1"/>
</dbReference>
<reference evidence="4 5" key="1">
    <citation type="journal article" date="2010" name="Stand. Genomic Sci.">
        <title>Complete genome sequence of Denitrovibrio acetiphilus type strain (N2460).</title>
        <authorList>
            <person name="Kiss H."/>
            <person name="Lang E."/>
            <person name="Lapidus A."/>
            <person name="Copeland A."/>
            <person name="Nolan M."/>
            <person name="Glavina Del Rio T."/>
            <person name="Chen F."/>
            <person name="Lucas S."/>
            <person name="Tice H."/>
            <person name="Cheng J.F."/>
            <person name="Han C."/>
            <person name="Goodwin L."/>
            <person name="Pitluck S."/>
            <person name="Liolios K."/>
            <person name="Pati A."/>
            <person name="Ivanova N."/>
            <person name="Mavromatis K."/>
            <person name="Chen A."/>
            <person name="Palaniappan K."/>
            <person name="Land M."/>
            <person name="Hauser L."/>
            <person name="Chang Y.J."/>
            <person name="Jeffries C.D."/>
            <person name="Detter J.C."/>
            <person name="Brettin T."/>
            <person name="Spring S."/>
            <person name="Rohde M."/>
            <person name="Goker M."/>
            <person name="Woyke T."/>
            <person name="Bristow J."/>
            <person name="Eisen J.A."/>
            <person name="Markowitz V."/>
            <person name="Hugenholtz P."/>
            <person name="Kyrpides N.C."/>
            <person name="Klenk H.P."/>
        </authorList>
    </citation>
    <scope>NUCLEOTIDE SEQUENCE [LARGE SCALE GENOMIC DNA]</scope>
    <source>
        <strain evidence="5">DSM 12809 / NBRC 114555 / N2460</strain>
    </source>
</reference>
<dbReference type="eggNOG" id="COG1309">
    <property type="taxonomic scope" value="Bacteria"/>
</dbReference>
<dbReference type="InterPro" id="IPR001647">
    <property type="entry name" value="HTH_TetR"/>
</dbReference>
<evidence type="ECO:0000313" key="5">
    <source>
        <dbReference type="Proteomes" id="UP000002012"/>
    </source>
</evidence>
<evidence type="ECO:0000313" key="4">
    <source>
        <dbReference type="EMBL" id="ADD68259.1"/>
    </source>
</evidence>
<dbReference type="KEGG" id="dap:Dacet_1489"/>
<dbReference type="HOGENOM" id="CLU_069356_12_2_0"/>
<dbReference type="SUPFAM" id="SSF46689">
    <property type="entry name" value="Homeodomain-like"/>
    <property type="match status" value="1"/>
</dbReference>